<sequence length="98" mass="10779">MSTRSLISRGTPLDLQISTQALAASKNSRVSVSFSLNWTMVAPPSMAAFTASFIERPHFLFIPESVTAYRKRSSGLNLCSDPILYNGDLSLKRWSKGP</sequence>
<reference evidence="1" key="2">
    <citation type="journal article" date="2015" name="Data Brief">
        <title>Shoot transcriptome of the giant reed, Arundo donax.</title>
        <authorList>
            <person name="Barrero R.A."/>
            <person name="Guerrero F.D."/>
            <person name="Moolhuijzen P."/>
            <person name="Goolsby J.A."/>
            <person name="Tidwell J."/>
            <person name="Bellgard S.E."/>
            <person name="Bellgard M.I."/>
        </authorList>
    </citation>
    <scope>NUCLEOTIDE SEQUENCE</scope>
    <source>
        <tissue evidence="1">Shoot tissue taken approximately 20 cm above the soil surface</tissue>
    </source>
</reference>
<name>A0A0A9EGK8_ARUDO</name>
<evidence type="ECO:0000313" key="1">
    <source>
        <dbReference type="EMBL" id="JAD95157.1"/>
    </source>
</evidence>
<dbReference type="EMBL" id="GBRH01202738">
    <property type="protein sequence ID" value="JAD95157.1"/>
    <property type="molecule type" value="Transcribed_RNA"/>
</dbReference>
<accession>A0A0A9EGK8</accession>
<reference evidence="1" key="1">
    <citation type="submission" date="2014-09" db="EMBL/GenBank/DDBJ databases">
        <authorList>
            <person name="Magalhaes I.L.F."/>
            <person name="Oliveira U."/>
            <person name="Santos F.R."/>
            <person name="Vidigal T.H.D.A."/>
            <person name="Brescovit A.D."/>
            <person name="Santos A.J."/>
        </authorList>
    </citation>
    <scope>NUCLEOTIDE SEQUENCE</scope>
    <source>
        <tissue evidence="1">Shoot tissue taken approximately 20 cm above the soil surface</tissue>
    </source>
</reference>
<proteinExistence type="predicted"/>
<dbReference type="AlphaFoldDB" id="A0A0A9EGK8"/>
<protein>
    <submittedName>
        <fullName evidence="1">Uncharacterized protein</fullName>
    </submittedName>
</protein>
<organism evidence="1">
    <name type="scientific">Arundo donax</name>
    <name type="common">Giant reed</name>
    <name type="synonym">Donax arundinaceus</name>
    <dbReference type="NCBI Taxonomy" id="35708"/>
    <lineage>
        <taxon>Eukaryota</taxon>
        <taxon>Viridiplantae</taxon>
        <taxon>Streptophyta</taxon>
        <taxon>Embryophyta</taxon>
        <taxon>Tracheophyta</taxon>
        <taxon>Spermatophyta</taxon>
        <taxon>Magnoliopsida</taxon>
        <taxon>Liliopsida</taxon>
        <taxon>Poales</taxon>
        <taxon>Poaceae</taxon>
        <taxon>PACMAD clade</taxon>
        <taxon>Arundinoideae</taxon>
        <taxon>Arundineae</taxon>
        <taxon>Arundo</taxon>
    </lineage>
</organism>